<feature type="transmembrane region" description="Helical" evidence="6">
    <location>
        <begin position="128"/>
        <end position="148"/>
    </location>
</feature>
<feature type="transmembrane region" description="Helical" evidence="6">
    <location>
        <begin position="93"/>
        <end position="116"/>
    </location>
</feature>
<feature type="transmembrane region" description="Helical" evidence="6">
    <location>
        <begin position="184"/>
        <end position="213"/>
    </location>
</feature>
<gene>
    <name evidence="8" type="ORF">PXX05_05545</name>
</gene>
<feature type="transmembrane region" description="Helical" evidence="6">
    <location>
        <begin position="52"/>
        <end position="73"/>
    </location>
</feature>
<dbReference type="InterPro" id="IPR058533">
    <property type="entry name" value="Cation_efflux_TM"/>
</dbReference>
<organism evidence="8 9">
    <name type="scientific">Legionella cardiaca</name>
    <dbReference type="NCBI Taxonomy" id="1071983"/>
    <lineage>
        <taxon>Bacteria</taxon>
        <taxon>Pseudomonadati</taxon>
        <taxon>Pseudomonadota</taxon>
        <taxon>Gammaproteobacteria</taxon>
        <taxon>Legionellales</taxon>
        <taxon>Legionellaceae</taxon>
        <taxon>Legionella</taxon>
    </lineage>
</organism>
<evidence type="ECO:0000313" key="9">
    <source>
        <dbReference type="Proteomes" id="UP001222087"/>
    </source>
</evidence>
<dbReference type="PANTHER" id="PTHR43840:SF15">
    <property type="entry name" value="MITOCHONDRIAL METAL TRANSPORTER 1-RELATED"/>
    <property type="match status" value="1"/>
</dbReference>
<keyword evidence="2" id="KW-0813">Transport</keyword>
<evidence type="ECO:0000259" key="7">
    <source>
        <dbReference type="Pfam" id="PF01545"/>
    </source>
</evidence>
<protein>
    <submittedName>
        <fullName evidence="8">Cation transporter</fullName>
    </submittedName>
</protein>
<evidence type="ECO:0000256" key="2">
    <source>
        <dbReference type="ARBA" id="ARBA00022448"/>
    </source>
</evidence>
<dbReference type="SUPFAM" id="SSF161111">
    <property type="entry name" value="Cation efflux protein transmembrane domain-like"/>
    <property type="match status" value="1"/>
</dbReference>
<proteinExistence type="predicted"/>
<keyword evidence="9" id="KW-1185">Reference proteome</keyword>
<evidence type="ECO:0000256" key="6">
    <source>
        <dbReference type="SAM" id="Phobius"/>
    </source>
</evidence>
<dbReference type="Gene3D" id="1.20.1510.10">
    <property type="entry name" value="Cation efflux protein transmembrane domain"/>
    <property type="match status" value="1"/>
</dbReference>
<evidence type="ECO:0000256" key="4">
    <source>
        <dbReference type="ARBA" id="ARBA00022989"/>
    </source>
</evidence>
<accession>A0ABY8AUY8</accession>
<evidence type="ECO:0000256" key="1">
    <source>
        <dbReference type="ARBA" id="ARBA00004141"/>
    </source>
</evidence>
<evidence type="ECO:0000256" key="3">
    <source>
        <dbReference type="ARBA" id="ARBA00022692"/>
    </source>
</evidence>
<comment type="subcellular location">
    <subcellularLocation>
        <location evidence="1">Membrane</location>
        <topology evidence="1">Multi-pass membrane protein</topology>
    </subcellularLocation>
</comment>
<evidence type="ECO:0000256" key="5">
    <source>
        <dbReference type="ARBA" id="ARBA00023136"/>
    </source>
</evidence>
<dbReference type="InterPro" id="IPR050291">
    <property type="entry name" value="CDF_Transporter"/>
</dbReference>
<dbReference type="EMBL" id="CP119078">
    <property type="protein sequence ID" value="WED44249.1"/>
    <property type="molecule type" value="Genomic_DNA"/>
</dbReference>
<keyword evidence="3 6" id="KW-0812">Transmembrane</keyword>
<sequence>MLHITKDLEFPEKLNTLYAKATKYEWISFLYMISATIFSFTVMANSQTMKTVWLEDMLGIIPPASFLIASRIIKWNANRQFPYGYHKVTGISYFASSLALFGLGVYLLLDSAIVLIKNEHPLIPYVHFLGYSIWLGYLMIIALLWSSLPSTILGHIKIPLAHKLYDKILFADSKMNKASWMSGFASIIGIIGIGFGFWWADASIAILISFSILNDGFSNLKNSILDLMDEIPKTIDKNKTDPILYGVRALIKKKEWVKSFETRFRVVGHIFFGEVFIIPKEDMISAEKIQNLRNEIEQYHWRLHDITITLLPKSAAN</sequence>
<dbReference type="PANTHER" id="PTHR43840">
    <property type="entry name" value="MITOCHONDRIAL METAL TRANSPORTER 1-RELATED"/>
    <property type="match status" value="1"/>
</dbReference>
<name>A0ABY8AUY8_9GAMM</name>
<dbReference type="Pfam" id="PF01545">
    <property type="entry name" value="Cation_efflux"/>
    <property type="match status" value="1"/>
</dbReference>
<keyword evidence="5 6" id="KW-0472">Membrane</keyword>
<dbReference type="InterPro" id="IPR027469">
    <property type="entry name" value="Cation_efflux_TMD_sf"/>
</dbReference>
<feature type="transmembrane region" description="Helical" evidence="6">
    <location>
        <begin position="26"/>
        <end position="45"/>
    </location>
</feature>
<dbReference type="Proteomes" id="UP001222087">
    <property type="component" value="Chromosome"/>
</dbReference>
<feature type="domain" description="Cation efflux protein transmembrane" evidence="7">
    <location>
        <begin position="39"/>
        <end position="228"/>
    </location>
</feature>
<evidence type="ECO:0000313" key="8">
    <source>
        <dbReference type="EMBL" id="WED44249.1"/>
    </source>
</evidence>
<reference evidence="8 9" key="1">
    <citation type="submission" date="2023-02" db="EMBL/GenBank/DDBJ databases">
        <title>Genome Sequence of L. cardiaca H63T.</title>
        <authorList>
            <person name="Lopez A.E."/>
            <person name="Cianciotto N.P."/>
        </authorList>
    </citation>
    <scope>NUCLEOTIDE SEQUENCE [LARGE SCALE GENOMIC DNA]</scope>
    <source>
        <strain evidence="8 9">H63</strain>
    </source>
</reference>
<dbReference type="RefSeq" id="WP_275090066.1">
    <property type="nucleotide sequence ID" value="NZ_CP119078.1"/>
</dbReference>
<keyword evidence="4 6" id="KW-1133">Transmembrane helix</keyword>